<sequence length="490" mass="55933">MMTEVIITTDRTMMTNHHGKEFIGFMTTAPPIFMPEWLWMKISAPKMKVNEKGEPWQAPYGLRKIEAALLDAGIDAAVIDPDHLGKHIDEAKVIAIGHHDYFALGPPSSEWWVLTGKEPVNSKSFRKLMERPEIRRAKKNGAKIIVGGPAAWQWLYMPELIDKWGVDTVIDGEGEKVTVEIVKKALSGEELPKFIQVGAEDVPSLHQIPLIKKASVNGLVEISRGCPRRCRFCSVTLRPLRHYTLEMIERELEVNKRAGVEGCILHSDDVLLYGSDSVYPRPEPIIKLHELARKYFKSVGWSHFSLSAVKYAEENYKLMSRLSEMLLEDDDYVGVEVGIETGSPDLAEKIMPAKALPYSAREWPSVVIDAFSIMHELRIVPAATLITGIPEEKLEDVTKSLELVDELKPYRSLIVPMYFVPMGLLRDKNWYRAQPTQEQMDLMKACLRHDLFWIDDLARWYLRKANPLLRLSIRIFISLVKRAASRYLFI</sequence>
<evidence type="ECO:0000313" key="2">
    <source>
        <dbReference type="EMBL" id="RSN73334.1"/>
    </source>
</evidence>
<name>A0A3R9X1W8_9CREN</name>
<dbReference type="Proteomes" id="UP000277582">
    <property type="component" value="Unassembled WGS sequence"/>
</dbReference>
<dbReference type="SUPFAM" id="SSF102114">
    <property type="entry name" value="Radical SAM enzymes"/>
    <property type="match status" value="1"/>
</dbReference>
<dbReference type="AlphaFoldDB" id="A0A3R9X1W8"/>
<dbReference type="InterPro" id="IPR006638">
    <property type="entry name" value="Elp3/MiaA/NifB-like_rSAM"/>
</dbReference>
<dbReference type="InterPro" id="IPR023404">
    <property type="entry name" value="rSAM_horseshoe"/>
</dbReference>
<evidence type="ECO:0000313" key="3">
    <source>
        <dbReference type="Proteomes" id="UP000277582"/>
    </source>
</evidence>
<proteinExistence type="predicted"/>
<reference evidence="2 3" key="1">
    <citation type="submission" date="2018-10" db="EMBL/GenBank/DDBJ databases">
        <title>Co-occurring genomic capacity for anaerobic methane metabolism and dissimilatory sulfite reduction discovered in the Korarchaeota.</title>
        <authorList>
            <person name="Mckay L.J."/>
            <person name="Dlakic M."/>
            <person name="Fields M.W."/>
            <person name="Delmont T.O."/>
            <person name="Eren A.M."/>
            <person name="Jay Z.J."/>
            <person name="Klingelsmith K.B."/>
            <person name="Rusch D.B."/>
            <person name="Inskeep W.P."/>
        </authorList>
    </citation>
    <scope>NUCLEOTIDE SEQUENCE [LARGE SCALE GENOMIC DNA]</scope>
    <source>
        <strain evidence="2 3">MDKW</strain>
    </source>
</reference>
<evidence type="ECO:0000259" key="1">
    <source>
        <dbReference type="PROSITE" id="PS51918"/>
    </source>
</evidence>
<protein>
    <submittedName>
        <fullName evidence="2">Radical SAM protein</fullName>
    </submittedName>
</protein>
<dbReference type="SMART" id="SM00729">
    <property type="entry name" value="Elp3"/>
    <property type="match status" value="1"/>
</dbReference>
<feature type="domain" description="Radical SAM core" evidence="1">
    <location>
        <begin position="212"/>
        <end position="455"/>
    </location>
</feature>
<gene>
    <name evidence="2" type="ORF">D6D85_10795</name>
</gene>
<dbReference type="GO" id="GO:0003824">
    <property type="term" value="F:catalytic activity"/>
    <property type="evidence" value="ECO:0007669"/>
    <property type="project" value="InterPro"/>
</dbReference>
<organism evidence="2 3">
    <name type="scientific">Candidatus Methanodesulfokora washburnensis</name>
    <dbReference type="NCBI Taxonomy" id="2478471"/>
    <lineage>
        <taxon>Archaea</taxon>
        <taxon>Thermoproteota</taxon>
        <taxon>Candidatus Korarchaeia</taxon>
        <taxon>Candidatus Korarchaeia incertae sedis</taxon>
        <taxon>Candidatus Methanodesulfokora</taxon>
    </lineage>
</organism>
<dbReference type="Pfam" id="PF04055">
    <property type="entry name" value="Radical_SAM"/>
    <property type="match status" value="1"/>
</dbReference>
<dbReference type="PROSITE" id="PS51918">
    <property type="entry name" value="RADICAL_SAM"/>
    <property type="match status" value="1"/>
</dbReference>
<dbReference type="PANTHER" id="PTHR42731">
    <property type="entry name" value="SLL1084 PROTEIN"/>
    <property type="match status" value="1"/>
</dbReference>
<dbReference type="Gene3D" id="3.80.30.20">
    <property type="entry name" value="tm_1862 like domain"/>
    <property type="match status" value="1"/>
</dbReference>
<dbReference type="Gene3D" id="3.40.50.280">
    <property type="entry name" value="Cobalamin-binding domain"/>
    <property type="match status" value="1"/>
</dbReference>
<dbReference type="InterPro" id="IPR058240">
    <property type="entry name" value="rSAM_sf"/>
</dbReference>
<dbReference type="GO" id="GO:0051536">
    <property type="term" value="F:iron-sulfur cluster binding"/>
    <property type="evidence" value="ECO:0007669"/>
    <property type="project" value="InterPro"/>
</dbReference>
<accession>A0A3R9X1W8</accession>
<dbReference type="SFLD" id="SFLDS00029">
    <property type="entry name" value="Radical_SAM"/>
    <property type="match status" value="1"/>
</dbReference>
<dbReference type="PANTHER" id="PTHR42731:SF4">
    <property type="entry name" value="RADICAL SAM DOMAIN PROTEIN"/>
    <property type="match status" value="1"/>
</dbReference>
<dbReference type="EMBL" id="RCOS01000122">
    <property type="protein sequence ID" value="RSN73334.1"/>
    <property type="molecule type" value="Genomic_DNA"/>
</dbReference>
<dbReference type="SFLD" id="SFLDG01082">
    <property type="entry name" value="B12-binding_domain_containing"/>
    <property type="match status" value="1"/>
</dbReference>
<dbReference type="CDD" id="cd01335">
    <property type="entry name" value="Radical_SAM"/>
    <property type="match status" value="1"/>
</dbReference>
<keyword evidence="3" id="KW-1185">Reference proteome</keyword>
<dbReference type="InterPro" id="IPR007197">
    <property type="entry name" value="rSAM"/>
</dbReference>
<comment type="caution">
    <text evidence="2">The sequence shown here is derived from an EMBL/GenBank/DDBJ whole genome shotgun (WGS) entry which is preliminary data.</text>
</comment>